<dbReference type="RefSeq" id="WP_056134273.1">
    <property type="nucleotide sequence ID" value="NZ_CP168562.1"/>
</dbReference>
<keyword evidence="5" id="KW-1185">Reference proteome</keyword>
<dbReference type="GO" id="GO:0006465">
    <property type="term" value="P:signal peptide processing"/>
    <property type="evidence" value="ECO:0007669"/>
    <property type="project" value="TreeGrafter"/>
</dbReference>
<name>A0A7X3K637_9BURK</name>
<reference evidence="4 5" key="1">
    <citation type="submission" date="2019-12" db="EMBL/GenBank/DDBJ databases">
        <authorList>
            <person name="Li C."/>
            <person name="Zhao J."/>
        </authorList>
    </citation>
    <scope>NUCLEOTIDE SEQUENCE [LARGE SCALE GENOMIC DNA]</scope>
    <source>
        <strain evidence="4 5">NEAU-DD11</strain>
    </source>
</reference>
<proteinExistence type="inferred from homology"/>
<keyword evidence="2" id="KW-0812">Transmembrane</keyword>
<dbReference type="PANTHER" id="PTHR30487:SF0">
    <property type="entry name" value="PREPILIN LEADER PEPTIDASE_N-METHYLTRANSFERASE-RELATED"/>
    <property type="match status" value="1"/>
</dbReference>
<dbReference type="InterPro" id="IPR000045">
    <property type="entry name" value="Prepilin_IV_endopep_pep"/>
</dbReference>
<keyword evidence="2" id="KW-1133">Transmembrane helix</keyword>
<dbReference type="Gene3D" id="1.20.120.1220">
    <property type="match status" value="1"/>
</dbReference>
<evidence type="ECO:0000256" key="1">
    <source>
        <dbReference type="ARBA" id="ARBA00005801"/>
    </source>
</evidence>
<evidence type="ECO:0000313" key="4">
    <source>
        <dbReference type="EMBL" id="MVW58850.1"/>
    </source>
</evidence>
<gene>
    <name evidence="4" type="ORF">GPY61_02790</name>
</gene>
<dbReference type="AlphaFoldDB" id="A0A7X3K637"/>
<comment type="caution">
    <text evidence="4">The sequence shown here is derived from an EMBL/GenBank/DDBJ whole genome shotgun (WGS) entry which is preliminary data.</text>
</comment>
<dbReference type="Pfam" id="PF01478">
    <property type="entry name" value="Peptidase_A24"/>
    <property type="match status" value="1"/>
</dbReference>
<feature type="transmembrane region" description="Helical" evidence="2">
    <location>
        <begin position="53"/>
        <end position="74"/>
    </location>
</feature>
<keyword evidence="2" id="KW-0472">Membrane</keyword>
<evidence type="ECO:0000313" key="5">
    <source>
        <dbReference type="Proteomes" id="UP000443353"/>
    </source>
</evidence>
<organism evidence="4 5">
    <name type="scientific">Massilia cellulosiltytica</name>
    <dbReference type="NCBI Taxonomy" id="2683234"/>
    <lineage>
        <taxon>Bacteria</taxon>
        <taxon>Pseudomonadati</taxon>
        <taxon>Pseudomonadota</taxon>
        <taxon>Betaproteobacteria</taxon>
        <taxon>Burkholderiales</taxon>
        <taxon>Oxalobacteraceae</taxon>
        <taxon>Telluria group</taxon>
        <taxon>Massilia</taxon>
    </lineage>
</organism>
<dbReference type="EMBL" id="WSES01000001">
    <property type="protein sequence ID" value="MVW58850.1"/>
    <property type="molecule type" value="Genomic_DNA"/>
</dbReference>
<evidence type="ECO:0000259" key="3">
    <source>
        <dbReference type="Pfam" id="PF01478"/>
    </source>
</evidence>
<feature type="transmembrane region" description="Helical" evidence="2">
    <location>
        <begin position="95"/>
        <end position="118"/>
    </location>
</feature>
<comment type="similarity">
    <text evidence="1">Belongs to the peptidase A24 family.</text>
</comment>
<sequence>MQIDQYRDALLLLMVSIAAVNDLATRRIPNRLLFAGMSGALFLHLLSPEPGAALLSAVGGMLLGLVIFLPFYLVRGMAAGDVKMMAVIGFFTGPAEAFQIAVFTWCAGGVMALLLILLRSRLRLALVNIGHLLSGLIVPGTKLADMTLPQSAGSMPYGLAIAAGTIVVLVTQYG</sequence>
<feature type="transmembrane region" description="Helical" evidence="2">
    <location>
        <begin position="156"/>
        <end position="173"/>
    </location>
</feature>
<dbReference type="PANTHER" id="PTHR30487">
    <property type="entry name" value="TYPE 4 PREPILIN-LIKE PROTEINS LEADER PEPTIDE-PROCESSING ENZYME"/>
    <property type="match status" value="1"/>
</dbReference>
<feature type="domain" description="Prepilin type IV endopeptidase peptidase" evidence="3">
    <location>
        <begin position="10"/>
        <end position="113"/>
    </location>
</feature>
<accession>A0A7X3K637</accession>
<dbReference type="InterPro" id="IPR050882">
    <property type="entry name" value="Prepilin_peptidase/N-MTase"/>
</dbReference>
<protein>
    <recommendedName>
        <fullName evidence="3">Prepilin type IV endopeptidase peptidase domain-containing protein</fullName>
    </recommendedName>
</protein>
<evidence type="ECO:0000256" key="2">
    <source>
        <dbReference type="SAM" id="Phobius"/>
    </source>
</evidence>
<dbReference type="Proteomes" id="UP000443353">
    <property type="component" value="Unassembled WGS sequence"/>
</dbReference>
<feature type="transmembrane region" description="Helical" evidence="2">
    <location>
        <begin position="124"/>
        <end position="144"/>
    </location>
</feature>
<dbReference type="GO" id="GO:0005886">
    <property type="term" value="C:plasma membrane"/>
    <property type="evidence" value="ECO:0007669"/>
    <property type="project" value="TreeGrafter"/>
</dbReference>
<dbReference type="GO" id="GO:0004190">
    <property type="term" value="F:aspartic-type endopeptidase activity"/>
    <property type="evidence" value="ECO:0007669"/>
    <property type="project" value="InterPro"/>
</dbReference>